<dbReference type="GeneID" id="62641667"/>
<feature type="domain" description="DUF4399" evidence="2">
    <location>
        <begin position="48"/>
        <end position="146"/>
    </location>
</feature>
<accession>A0A9Q2NZI7</accession>
<organism evidence="3 5">
    <name type="scientific">Marivita cryptomonadis</name>
    <dbReference type="NCBI Taxonomy" id="505252"/>
    <lineage>
        <taxon>Bacteria</taxon>
        <taxon>Pseudomonadati</taxon>
        <taxon>Pseudomonadota</taxon>
        <taxon>Alphaproteobacteria</taxon>
        <taxon>Rhodobacterales</taxon>
        <taxon>Roseobacteraceae</taxon>
        <taxon>Marivita</taxon>
    </lineage>
</organism>
<dbReference type="OrthoDB" id="531568at2"/>
<dbReference type="EMBL" id="JAFBXF010000011">
    <property type="protein sequence ID" value="MBM2418607.1"/>
    <property type="molecule type" value="Genomic_DNA"/>
</dbReference>
<gene>
    <name evidence="3" type="ORF">JQX41_16060</name>
    <name evidence="4" type="ORF">JQX48_16600</name>
</gene>
<dbReference type="Proteomes" id="UP000809440">
    <property type="component" value="Unassembled WGS sequence"/>
</dbReference>
<dbReference type="Proteomes" id="UP000755667">
    <property type="component" value="Unassembled WGS sequence"/>
</dbReference>
<protein>
    <submittedName>
        <fullName evidence="3">DUF4399 domain-containing protein</fullName>
    </submittedName>
</protein>
<name>A0A9Q2NZI7_9RHOB</name>
<dbReference type="RefSeq" id="WP_085630484.1">
    <property type="nucleotide sequence ID" value="NZ_JAFBWU010000011.1"/>
</dbReference>
<dbReference type="EMBL" id="JAFBXE010000011">
    <property type="protein sequence ID" value="MBM2413833.1"/>
    <property type="molecule type" value="Genomic_DNA"/>
</dbReference>
<evidence type="ECO:0000313" key="6">
    <source>
        <dbReference type="Proteomes" id="UP000809440"/>
    </source>
</evidence>
<feature type="signal peptide" evidence="1">
    <location>
        <begin position="1"/>
        <end position="20"/>
    </location>
</feature>
<keyword evidence="6" id="KW-1185">Reference proteome</keyword>
<comment type="caution">
    <text evidence="3">The sequence shown here is derived from an EMBL/GenBank/DDBJ whole genome shotgun (WGS) entry which is preliminary data.</text>
</comment>
<dbReference type="Pfam" id="PF14347">
    <property type="entry name" value="DUF4399"/>
    <property type="match status" value="1"/>
</dbReference>
<evidence type="ECO:0000313" key="5">
    <source>
        <dbReference type="Proteomes" id="UP000755667"/>
    </source>
</evidence>
<proteinExistence type="predicted"/>
<dbReference type="AlphaFoldDB" id="A0A9Q2NZI7"/>
<keyword evidence="1" id="KW-0732">Signal</keyword>
<evidence type="ECO:0000256" key="1">
    <source>
        <dbReference type="SAM" id="SignalP"/>
    </source>
</evidence>
<dbReference type="InterPro" id="IPR025512">
    <property type="entry name" value="DUF4399"/>
</dbReference>
<sequence length="147" mass="15243">MYRFIFGATIALASATFAQANETPAPADAAVYVVNLENGTTVQSPVTVIFGLAGMGVAPAGVEKESTGHHHILLNRAPFGEGADDAELIANGIPSDENHLHFGGGQTQASLDLPAGTHTIQLVLGDHFHVPHNPAVVSEVITITVTE</sequence>
<reference evidence="3 6" key="1">
    <citation type="submission" date="2021-01" db="EMBL/GenBank/DDBJ databases">
        <title>Diatom-associated Roseobacters Show Island Model of Population Structure.</title>
        <authorList>
            <person name="Qu L."/>
            <person name="Feng X."/>
            <person name="Chen Y."/>
            <person name="Li L."/>
            <person name="Wang X."/>
            <person name="Hu Z."/>
            <person name="Wang H."/>
            <person name="Luo H."/>
        </authorList>
    </citation>
    <scope>NUCLEOTIDE SEQUENCE</scope>
    <source>
        <strain evidence="4 6">CC28-63</strain>
        <strain evidence="3">CC28-69</strain>
    </source>
</reference>
<evidence type="ECO:0000313" key="4">
    <source>
        <dbReference type="EMBL" id="MBM2418607.1"/>
    </source>
</evidence>
<feature type="chain" id="PRO_5040351383" evidence="1">
    <location>
        <begin position="21"/>
        <end position="147"/>
    </location>
</feature>
<evidence type="ECO:0000259" key="2">
    <source>
        <dbReference type="Pfam" id="PF14347"/>
    </source>
</evidence>
<evidence type="ECO:0000313" key="3">
    <source>
        <dbReference type="EMBL" id="MBM2413833.1"/>
    </source>
</evidence>